<gene>
    <name evidence="1" type="ORF">DFJ69_5849</name>
</gene>
<sequence length="337" mass="37506">MTTPQQCLNQLTMKRLAFIRFLHQQGVDQSRLPEPVNFTSVLSFHDSVEHFLILAGEHLGAALSDHIKFLQYWGELGTKKLGSGGVDLSGKVAMDRLNRLRNAFKHVGSLPGDAAVEQCRGDVAAFFEENTPKVFGIAYDEINLASLIPQDETRTLVNEATSEWGSGRHTHAMSLLRDAYSVLFSGSPWSDRPKDSPLAFGPRIRHVMNKKKTAAVLYQPDHQKRRGVPPRGAEALGEQIAATTNSVVELQAAMQVVAIGIDYHKYHRFQMLTPGVFYSLAGTREVHDIPEYAPTREHFDYCRQFVITVALRLAEVEAHVPPPPWRTQRGAADGAVE</sequence>
<evidence type="ECO:0000313" key="1">
    <source>
        <dbReference type="EMBL" id="REF00318.1"/>
    </source>
</evidence>
<dbReference type="EMBL" id="QTTT01000001">
    <property type="protein sequence ID" value="REF00318.1"/>
    <property type="molecule type" value="Genomic_DNA"/>
</dbReference>
<evidence type="ECO:0000313" key="2">
    <source>
        <dbReference type="Proteomes" id="UP000256661"/>
    </source>
</evidence>
<name>A0A3D9SXN1_9ACTN</name>
<dbReference type="AlphaFoldDB" id="A0A3D9SXN1"/>
<accession>A0A3D9SXN1</accession>
<reference evidence="1 2" key="1">
    <citation type="submission" date="2018-08" db="EMBL/GenBank/DDBJ databases">
        <title>Sequencing the genomes of 1000 actinobacteria strains.</title>
        <authorList>
            <person name="Klenk H.-P."/>
        </authorList>
    </citation>
    <scope>NUCLEOTIDE SEQUENCE [LARGE SCALE GENOMIC DNA]</scope>
    <source>
        <strain evidence="1 2">DSM 43927</strain>
    </source>
</reference>
<keyword evidence="2" id="KW-1185">Reference proteome</keyword>
<dbReference type="OrthoDB" id="9128359at2"/>
<proteinExistence type="predicted"/>
<dbReference type="RefSeq" id="WP_147312446.1">
    <property type="nucleotide sequence ID" value="NZ_QTTT01000001.1"/>
</dbReference>
<comment type="caution">
    <text evidence="1">The sequence shown here is derived from an EMBL/GenBank/DDBJ whole genome shotgun (WGS) entry which is preliminary data.</text>
</comment>
<protein>
    <submittedName>
        <fullName evidence="1">Uncharacterized protein</fullName>
    </submittedName>
</protein>
<organism evidence="1 2">
    <name type="scientific">Thermomonospora umbrina</name>
    <dbReference type="NCBI Taxonomy" id="111806"/>
    <lineage>
        <taxon>Bacteria</taxon>
        <taxon>Bacillati</taxon>
        <taxon>Actinomycetota</taxon>
        <taxon>Actinomycetes</taxon>
        <taxon>Streptosporangiales</taxon>
        <taxon>Thermomonosporaceae</taxon>
        <taxon>Thermomonospora</taxon>
    </lineage>
</organism>
<dbReference type="Proteomes" id="UP000256661">
    <property type="component" value="Unassembled WGS sequence"/>
</dbReference>